<sequence length="80" mass="8838">MPQAVSSVLIREEDGRQMPIYYVSKALSGAEGRYAPIKKMALALVVTARKLRLYFLTYPVGVKTNMPLKQTLESPIPLGA</sequence>
<comment type="caution">
    <text evidence="8">The sequence shown here is derived from an EMBL/GenBank/DDBJ whole genome shotgun (WGS) entry which is preliminary data.</text>
</comment>
<dbReference type="EMBL" id="JACGWN010000012">
    <property type="protein sequence ID" value="KAL0416057.1"/>
    <property type="molecule type" value="Genomic_DNA"/>
</dbReference>
<keyword evidence="1" id="KW-0808">Transferase</keyword>
<evidence type="ECO:0000259" key="7">
    <source>
        <dbReference type="Pfam" id="PF17917"/>
    </source>
</evidence>
<dbReference type="SUPFAM" id="SSF56672">
    <property type="entry name" value="DNA/RNA polymerases"/>
    <property type="match status" value="1"/>
</dbReference>
<name>A0AAW2UI83_9LAMI</name>
<dbReference type="InterPro" id="IPR041373">
    <property type="entry name" value="RT_RNaseH"/>
</dbReference>
<organism evidence="8">
    <name type="scientific">Sesamum latifolium</name>
    <dbReference type="NCBI Taxonomy" id="2727402"/>
    <lineage>
        <taxon>Eukaryota</taxon>
        <taxon>Viridiplantae</taxon>
        <taxon>Streptophyta</taxon>
        <taxon>Embryophyta</taxon>
        <taxon>Tracheophyta</taxon>
        <taxon>Spermatophyta</taxon>
        <taxon>Magnoliopsida</taxon>
        <taxon>eudicotyledons</taxon>
        <taxon>Gunneridae</taxon>
        <taxon>Pentapetalae</taxon>
        <taxon>asterids</taxon>
        <taxon>lamiids</taxon>
        <taxon>Lamiales</taxon>
        <taxon>Pedaliaceae</taxon>
        <taxon>Sesamum</taxon>
    </lineage>
</organism>
<evidence type="ECO:0000256" key="4">
    <source>
        <dbReference type="ARBA" id="ARBA00022759"/>
    </source>
</evidence>
<keyword evidence="3" id="KW-0540">Nuclease</keyword>
<evidence type="ECO:0000256" key="5">
    <source>
        <dbReference type="ARBA" id="ARBA00022801"/>
    </source>
</evidence>
<dbReference type="PANTHER" id="PTHR48475">
    <property type="entry name" value="RIBONUCLEASE H"/>
    <property type="match status" value="1"/>
</dbReference>
<dbReference type="Pfam" id="PF17917">
    <property type="entry name" value="RT_RNaseH"/>
    <property type="match status" value="1"/>
</dbReference>
<evidence type="ECO:0000256" key="2">
    <source>
        <dbReference type="ARBA" id="ARBA00022695"/>
    </source>
</evidence>
<evidence type="ECO:0000256" key="6">
    <source>
        <dbReference type="ARBA" id="ARBA00022918"/>
    </source>
</evidence>
<keyword evidence="2" id="KW-0548">Nucleotidyltransferase</keyword>
<evidence type="ECO:0000313" key="8">
    <source>
        <dbReference type="EMBL" id="KAL0416057.1"/>
    </source>
</evidence>
<keyword evidence="6" id="KW-0695">RNA-directed DNA polymerase</keyword>
<keyword evidence="4" id="KW-0255">Endonuclease</keyword>
<keyword evidence="5" id="KW-0378">Hydrolase</keyword>
<dbReference type="GO" id="GO:0004519">
    <property type="term" value="F:endonuclease activity"/>
    <property type="evidence" value="ECO:0007669"/>
    <property type="project" value="UniProtKB-KW"/>
</dbReference>
<dbReference type="GO" id="GO:0003964">
    <property type="term" value="F:RNA-directed DNA polymerase activity"/>
    <property type="evidence" value="ECO:0007669"/>
    <property type="project" value="UniProtKB-KW"/>
</dbReference>
<reference evidence="8" key="1">
    <citation type="submission" date="2020-06" db="EMBL/GenBank/DDBJ databases">
        <authorList>
            <person name="Li T."/>
            <person name="Hu X."/>
            <person name="Zhang T."/>
            <person name="Song X."/>
            <person name="Zhang H."/>
            <person name="Dai N."/>
            <person name="Sheng W."/>
            <person name="Hou X."/>
            <person name="Wei L."/>
        </authorList>
    </citation>
    <scope>NUCLEOTIDE SEQUENCE</scope>
    <source>
        <strain evidence="8">KEN1</strain>
        <tissue evidence="8">Leaf</tissue>
    </source>
</reference>
<protein>
    <recommendedName>
        <fullName evidence="7">Reverse transcriptase RNase H-like domain-containing protein</fullName>
    </recommendedName>
</protein>
<proteinExistence type="predicted"/>
<dbReference type="AlphaFoldDB" id="A0AAW2UI83"/>
<dbReference type="PANTHER" id="PTHR48475:SF2">
    <property type="entry name" value="RIBONUCLEASE H"/>
    <property type="match status" value="1"/>
</dbReference>
<dbReference type="InterPro" id="IPR043502">
    <property type="entry name" value="DNA/RNA_pol_sf"/>
</dbReference>
<accession>A0AAW2UI83</accession>
<evidence type="ECO:0000256" key="1">
    <source>
        <dbReference type="ARBA" id="ARBA00022679"/>
    </source>
</evidence>
<evidence type="ECO:0000256" key="3">
    <source>
        <dbReference type="ARBA" id="ARBA00022722"/>
    </source>
</evidence>
<gene>
    <name evidence="8" type="ORF">Slati_3437600</name>
</gene>
<feature type="domain" description="Reverse transcriptase RNase H-like" evidence="7">
    <location>
        <begin position="3"/>
        <end position="65"/>
    </location>
</feature>
<dbReference type="GO" id="GO:0016787">
    <property type="term" value="F:hydrolase activity"/>
    <property type="evidence" value="ECO:0007669"/>
    <property type="project" value="UniProtKB-KW"/>
</dbReference>
<reference evidence="8" key="2">
    <citation type="journal article" date="2024" name="Plant">
        <title>Genomic evolution and insights into agronomic trait innovations of Sesamum species.</title>
        <authorList>
            <person name="Miao H."/>
            <person name="Wang L."/>
            <person name="Qu L."/>
            <person name="Liu H."/>
            <person name="Sun Y."/>
            <person name="Le M."/>
            <person name="Wang Q."/>
            <person name="Wei S."/>
            <person name="Zheng Y."/>
            <person name="Lin W."/>
            <person name="Duan Y."/>
            <person name="Cao H."/>
            <person name="Xiong S."/>
            <person name="Wang X."/>
            <person name="Wei L."/>
            <person name="Li C."/>
            <person name="Ma Q."/>
            <person name="Ju M."/>
            <person name="Zhao R."/>
            <person name="Li G."/>
            <person name="Mu C."/>
            <person name="Tian Q."/>
            <person name="Mei H."/>
            <person name="Zhang T."/>
            <person name="Gao T."/>
            <person name="Zhang H."/>
        </authorList>
    </citation>
    <scope>NUCLEOTIDE SEQUENCE</scope>
    <source>
        <strain evidence="8">KEN1</strain>
    </source>
</reference>